<evidence type="ECO:0000256" key="1">
    <source>
        <dbReference type="SAM" id="Coils"/>
    </source>
</evidence>
<organism evidence="3 4">
    <name type="scientific">Bodo saltans</name>
    <name type="common">Flagellated protozoan</name>
    <dbReference type="NCBI Taxonomy" id="75058"/>
    <lineage>
        <taxon>Eukaryota</taxon>
        <taxon>Discoba</taxon>
        <taxon>Euglenozoa</taxon>
        <taxon>Kinetoplastea</taxon>
        <taxon>Metakinetoplastina</taxon>
        <taxon>Eubodonida</taxon>
        <taxon>Bodonidae</taxon>
        <taxon>Bodo</taxon>
    </lineage>
</organism>
<feature type="compositionally biased region" description="Polar residues" evidence="2">
    <location>
        <begin position="583"/>
        <end position="597"/>
    </location>
</feature>
<keyword evidence="1" id="KW-0175">Coiled coil</keyword>
<feature type="compositionally biased region" description="Low complexity" evidence="2">
    <location>
        <begin position="604"/>
        <end position="617"/>
    </location>
</feature>
<evidence type="ECO:0000313" key="3">
    <source>
        <dbReference type="EMBL" id="CUF64800.1"/>
    </source>
</evidence>
<evidence type="ECO:0000313" key="4">
    <source>
        <dbReference type="Proteomes" id="UP000051952"/>
    </source>
</evidence>
<feature type="compositionally biased region" description="Polar residues" evidence="2">
    <location>
        <begin position="527"/>
        <end position="551"/>
    </location>
</feature>
<feature type="coiled-coil region" evidence="1">
    <location>
        <begin position="412"/>
        <end position="474"/>
    </location>
</feature>
<proteinExistence type="predicted"/>
<dbReference type="VEuPathDB" id="TriTrypDB:BSAL_64395"/>
<evidence type="ECO:0000256" key="2">
    <source>
        <dbReference type="SAM" id="MobiDB-lite"/>
    </source>
</evidence>
<dbReference type="Proteomes" id="UP000051952">
    <property type="component" value="Unassembled WGS sequence"/>
</dbReference>
<accession>A0A0S4IT22</accession>
<reference evidence="4" key="1">
    <citation type="submission" date="2015-09" db="EMBL/GenBank/DDBJ databases">
        <authorList>
            <consortium name="Pathogen Informatics"/>
        </authorList>
    </citation>
    <scope>NUCLEOTIDE SEQUENCE [LARGE SCALE GENOMIC DNA]</scope>
    <source>
        <strain evidence="4">Lake Konstanz</strain>
    </source>
</reference>
<gene>
    <name evidence="3" type="ORF">BSAL_64395</name>
</gene>
<name>A0A0S4IT22_BODSA</name>
<feature type="region of interest" description="Disordered" evidence="2">
    <location>
        <begin position="527"/>
        <end position="563"/>
    </location>
</feature>
<dbReference type="OrthoDB" id="10683254at2759"/>
<protein>
    <submittedName>
        <fullName evidence="3">Uncharacterized protein</fullName>
    </submittedName>
</protein>
<feature type="compositionally biased region" description="Low complexity" evidence="2">
    <location>
        <begin position="682"/>
        <end position="699"/>
    </location>
</feature>
<feature type="region of interest" description="Disordered" evidence="2">
    <location>
        <begin position="578"/>
        <end position="699"/>
    </location>
</feature>
<keyword evidence="4" id="KW-1185">Reference proteome</keyword>
<dbReference type="AlphaFoldDB" id="A0A0S4IT22"/>
<sequence length="699" mass="75545">MASFQASYQTTTVAQALQALVQLPGEFDMQKNLPTVSVNAHELVSSVSLLWNAMKDQRGFLETVEKEMARRKTEMEVRFQKMQTDVDTAVAQEARKRQSEDEKLRQDMATMRDEMQKHADAVRRETKESQDAFQRSIDRTVGSIKASVADTQQKVGDLALEVSGMKDELARLKGEQSTLQSLTDKTRSESQAQFTTLCNFIGTSPMVVQQAVSNGSEKEAMLKTPALQTLAQRIRMADEKAESAKIDAAKAAAEALQLGSSLTKVAGDVNKLELHVNTMDQVLRDAITLGDDKLSQRIDLLERGVNAQLAHLGKSSGSTAAAPAVIQPTDGAKKSEIDSLRAAFEQLKHDVGTRIAGKADQAEVNDAVASINSILDRHDQDIANLLAGQGAAPSAAPVQRRGSVDADAVKALQDLADRVNALEHQCQDLHNVKADRSELRLGLSDLAKKMENGLSELYHQLQNLKKELSQQQQVNPYPPASHDATAGRFRCISCNRDAGPLQEQIQERLSKSQFPPSPMIVSQAGAQRTYNNSSNQGSSAPGRSIVQSHQSVPGLREYGGSMTSSRKKLMNYYVWLQDKNDHPNPNQQSRSRPTSAGHTRDANNNGSISPRSRSPGSQHPWAGAQSGNGAYGERQCGDHGTPEPEAVGIDGKYYIGVNGVSSGGGSNGRPRPTSAPARGRAPAHPETTTAVAAAAPPQE</sequence>
<dbReference type="EMBL" id="CYKH01000376">
    <property type="protein sequence ID" value="CUF64800.1"/>
    <property type="molecule type" value="Genomic_DNA"/>
</dbReference>